<evidence type="ECO:0000313" key="7">
    <source>
        <dbReference type="EMBL" id="SEV82031.1"/>
    </source>
</evidence>
<sequence>MNKLKKTFINVYINTSSVLIDMTIVDILYLILGEIVILAFLPNKKLYAIGFLVGVVISIISTIHMKITLEHALHHLEKSAVKRSIVAYVIRMSFIALIFCGMYVTGVGNLLAGLIGMFALKLSAYLQSFTHEIIKKIIEKNHKNSI</sequence>
<reference evidence="7 8" key="1">
    <citation type="submission" date="2016-10" db="EMBL/GenBank/DDBJ databases">
        <authorList>
            <person name="de Groot N.N."/>
        </authorList>
    </citation>
    <scope>NUCLEOTIDE SEQUENCE [LARGE SCALE GENOMIC DNA]</scope>
    <source>
        <strain evidence="7 8">DSM 9179</strain>
    </source>
</reference>
<dbReference type="STRING" id="99656.SAMN05421659_10165"/>
<keyword evidence="8" id="KW-1185">Reference proteome</keyword>
<dbReference type="GO" id="GO:0005886">
    <property type="term" value="C:plasma membrane"/>
    <property type="evidence" value="ECO:0007669"/>
    <property type="project" value="UniProtKB-SubCell"/>
</dbReference>
<dbReference type="InterPro" id="IPR005598">
    <property type="entry name" value="ATP_synth_I"/>
</dbReference>
<protein>
    <submittedName>
        <fullName evidence="7">ATP synthase I chain</fullName>
    </submittedName>
</protein>
<dbReference type="Proteomes" id="UP000199701">
    <property type="component" value="Unassembled WGS sequence"/>
</dbReference>
<evidence type="ECO:0000256" key="2">
    <source>
        <dbReference type="ARBA" id="ARBA00022475"/>
    </source>
</evidence>
<evidence type="ECO:0000256" key="6">
    <source>
        <dbReference type="SAM" id="Phobius"/>
    </source>
</evidence>
<keyword evidence="2" id="KW-1003">Cell membrane</keyword>
<evidence type="ECO:0000256" key="4">
    <source>
        <dbReference type="ARBA" id="ARBA00022989"/>
    </source>
</evidence>
<feature type="transmembrane region" description="Helical" evidence="6">
    <location>
        <begin position="12"/>
        <end position="40"/>
    </location>
</feature>
<dbReference type="EMBL" id="FOJI01000001">
    <property type="protein sequence ID" value="SEV82031.1"/>
    <property type="molecule type" value="Genomic_DNA"/>
</dbReference>
<name>A0A1I0M3U4_9FIRM</name>
<keyword evidence="5 6" id="KW-0472">Membrane</keyword>
<proteinExistence type="predicted"/>
<organism evidence="7 8">
    <name type="scientific">[Clostridium] fimetarium</name>
    <dbReference type="NCBI Taxonomy" id="99656"/>
    <lineage>
        <taxon>Bacteria</taxon>
        <taxon>Bacillati</taxon>
        <taxon>Bacillota</taxon>
        <taxon>Clostridia</taxon>
        <taxon>Lachnospirales</taxon>
        <taxon>Lachnospiraceae</taxon>
    </lineage>
</organism>
<feature type="transmembrane region" description="Helical" evidence="6">
    <location>
        <begin position="85"/>
        <end position="104"/>
    </location>
</feature>
<evidence type="ECO:0000256" key="5">
    <source>
        <dbReference type="ARBA" id="ARBA00023136"/>
    </source>
</evidence>
<dbReference type="Pfam" id="PF03899">
    <property type="entry name" value="ATP-synt_I"/>
    <property type="match status" value="1"/>
</dbReference>
<feature type="transmembrane region" description="Helical" evidence="6">
    <location>
        <begin position="110"/>
        <end position="126"/>
    </location>
</feature>
<accession>A0A1I0M3U4</accession>
<comment type="subcellular location">
    <subcellularLocation>
        <location evidence="1">Cell membrane</location>
        <topology evidence="1">Multi-pass membrane protein</topology>
    </subcellularLocation>
</comment>
<feature type="transmembrane region" description="Helical" evidence="6">
    <location>
        <begin position="46"/>
        <end position="64"/>
    </location>
</feature>
<dbReference type="RefSeq" id="WP_092449420.1">
    <property type="nucleotide sequence ID" value="NZ_FOJI01000001.1"/>
</dbReference>
<evidence type="ECO:0000313" key="8">
    <source>
        <dbReference type="Proteomes" id="UP000199701"/>
    </source>
</evidence>
<evidence type="ECO:0000256" key="1">
    <source>
        <dbReference type="ARBA" id="ARBA00004651"/>
    </source>
</evidence>
<keyword evidence="4 6" id="KW-1133">Transmembrane helix</keyword>
<dbReference type="AlphaFoldDB" id="A0A1I0M3U4"/>
<evidence type="ECO:0000256" key="3">
    <source>
        <dbReference type="ARBA" id="ARBA00022692"/>
    </source>
</evidence>
<gene>
    <name evidence="7" type="ORF">SAMN05421659_10165</name>
</gene>
<keyword evidence="3 6" id="KW-0812">Transmembrane</keyword>